<accession>A0A212RCJ1</accession>
<evidence type="ECO:0000256" key="1">
    <source>
        <dbReference type="SAM" id="MobiDB-lite"/>
    </source>
</evidence>
<protein>
    <submittedName>
        <fullName evidence="2">Uncharacterized protein</fullName>
    </submittedName>
</protein>
<dbReference type="InParanoid" id="A0A212RCJ1"/>
<gene>
    <name evidence="2" type="ORF">SAMN02746019_00010930</name>
</gene>
<proteinExistence type="predicted"/>
<feature type="compositionally biased region" description="Basic and acidic residues" evidence="1">
    <location>
        <begin position="27"/>
        <end position="36"/>
    </location>
</feature>
<organism evidence="2 3">
    <name type="scientific">Thermoflexus hugenholtzii JAD2</name>
    <dbReference type="NCBI Taxonomy" id="877466"/>
    <lineage>
        <taxon>Bacteria</taxon>
        <taxon>Bacillati</taxon>
        <taxon>Chloroflexota</taxon>
        <taxon>Thermoflexia</taxon>
        <taxon>Thermoflexales</taxon>
        <taxon>Thermoflexaceae</taxon>
        <taxon>Thermoflexus</taxon>
    </lineage>
</organism>
<sequence length="50" mass="5623">MAFRELTDGPWAFIEPPLPSQAQTGRSRVDDRKGLHWDPACPGHRLPGVR</sequence>
<keyword evidence="3" id="KW-1185">Reference proteome</keyword>
<dbReference type="Proteomes" id="UP000197025">
    <property type="component" value="Unassembled WGS sequence"/>
</dbReference>
<reference evidence="3" key="1">
    <citation type="submission" date="2017-06" db="EMBL/GenBank/DDBJ databases">
        <authorList>
            <person name="Varghese N."/>
            <person name="Submissions S."/>
        </authorList>
    </citation>
    <scope>NUCLEOTIDE SEQUENCE [LARGE SCALE GENOMIC DNA]</scope>
    <source>
        <strain evidence="3">JAD2</strain>
    </source>
</reference>
<feature type="region of interest" description="Disordered" evidence="1">
    <location>
        <begin position="1"/>
        <end position="50"/>
    </location>
</feature>
<name>A0A212RCJ1_9CHLR</name>
<dbReference type="AlphaFoldDB" id="A0A212RCJ1"/>
<evidence type="ECO:0000313" key="2">
    <source>
        <dbReference type="EMBL" id="SNB69793.1"/>
    </source>
</evidence>
<dbReference type="EMBL" id="FYEK01000044">
    <property type="protein sequence ID" value="SNB69793.1"/>
    <property type="molecule type" value="Genomic_DNA"/>
</dbReference>
<evidence type="ECO:0000313" key="3">
    <source>
        <dbReference type="Proteomes" id="UP000197025"/>
    </source>
</evidence>